<keyword evidence="2" id="KW-1185">Reference proteome</keyword>
<gene>
    <name evidence="1" type="ORF">V6N12_042177</name>
</gene>
<comment type="caution">
    <text evidence="1">The sequence shown here is derived from an EMBL/GenBank/DDBJ whole genome shotgun (WGS) entry which is preliminary data.</text>
</comment>
<organism evidence="1 2">
    <name type="scientific">Hibiscus sabdariffa</name>
    <name type="common">roselle</name>
    <dbReference type="NCBI Taxonomy" id="183260"/>
    <lineage>
        <taxon>Eukaryota</taxon>
        <taxon>Viridiplantae</taxon>
        <taxon>Streptophyta</taxon>
        <taxon>Embryophyta</taxon>
        <taxon>Tracheophyta</taxon>
        <taxon>Spermatophyta</taxon>
        <taxon>Magnoliopsida</taxon>
        <taxon>eudicotyledons</taxon>
        <taxon>Gunneridae</taxon>
        <taxon>Pentapetalae</taxon>
        <taxon>rosids</taxon>
        <taxon>malvids</taxon>
        <taxon>Malvales</taxon>
        <taxon>Malvaceae</taxon>
        <taxon>Malvoideae</taxon>
        <taxon>Hibiscus</taxon>
    </lineage>
</organism>
<proteinExistence type="predicted"/>
<evidence type="ECO:0000313" key="1">
    <source>
        <dbReference type="EMBL" id="KAK8558885.1"/>
    </source>
</evidence>
<dbReference type="EMBL" id="JBBPBM010000015">
    <property type="protein sequence ID" value="KAK8558885.1"/>
    <property type="molecule type" value="Genomic_DNA"/>
</dbReference>
<accession>A0ABR2EED6</accession>
<name>A0ABR2EED6_9ROSI</name>
<protein>
    <submittedName>
        <fullName evidence="1">Uncharacterized protein</fullName>
    </submittedName>
</protein>
<sequence>MDAFDAKVGVKDSESRNEVCASTFQTYDTAVTTMKKDVSSKKRSRSEDGLSSLVEEIGKFGAAYRETTHEIKSIAAFFKKEAEGNDRRMSILTEIMEIEGFSKDKMLAAGEYICKDAHKLDFFSSLPKEFKKDYVRKQLQM</sequence>
<dbReference type="Proteomes" id="UP001472677">
    <property type="component" value="Unassembled WGS sequence"/>
</dbReference>
<evidence type="ECO:0000313" key="2">
    <source>
        <dbReference type="Proteomes" id="UP001472677"/>
    </source>
</evidence>
<reference evidence="1 2" key="1">
    <citation type="journal article" date="2024" name="G3 (Bethesda)">
        <title>Genome assembly of Hibiscus sabdariffa L. provides insights into metabolisms of medicinal natural products.</title>
        <authorList>
            <person name="Kim T."/>
        </authorList>
    </citation>
    <scope>NUCLEOTIDE SEQUENCE [LARGE SCALE GENOMIC DNA]</scope>
    <source>
        <strain evidence="1">TK-2024</strain>
        <tissue evidence="1">Old leaves</tissue>
    </source>
</reference>